<proteinExistence type="predicted"/>
<evidence type="ECO:0000313" key="2">
    <source>
        <dbReference type="Proteomes" id="UP001429580"/>
    </source>
</evidence>
<name>A0ABX0V2G7_9HYPH</name>
<dbReference type="SUPFAM" id="SSF53335">
    <property type="entry name" value="S-adenosyl-L-methionine-dependent methyltransferases"/>
    <property type="match status" value="1"/>
</dbReference>
<dbReference type="RefSeq" id="WP_166951254.1">
    <property type="nucleotide sequence ID" value="NZ_JAASQI010000003.1"/>
</dbReference>
<evidence type="ECO:0000313" key="1">
    <source>
        <dbReference type="EMBL" id="NIJ58015.1"/>
    </source>
</evidence>
<keyword evidence="2" id="KW-1185">Reference proteome</keyword>
<gene>
    <name evidence="1" type="ORF">FHS82_001851</name>
</gene>
<dbReference type="Gene3D" id="3.40.50.150">
    <property type="entry name" value="Vaccinia Virus protein VP39"/>
    <property type="match status" value="1"/>
</dbReference>
<dbReference type="Proteomes" id="UP001429580">
    <property type="component" value="Unassembled WGS sequence"/>
</dbReference>
<dbReference type="EMBL" id="JAASQI010000003">
    <property type="protein sequence ID" value="NIJ58015.1"/>
    <property type="molecule type" value="Genomic_DNA"/>
</dbReference>
<reference evidence="1 2" key="1">
    <citation type="submission" date="2020-03" db="EMBL/GenBank/DDBJ databases">
        <title>Genomic Encyclopedia of Type Strains, Phase IV (KMG-IV): sequencing the most valuable type-strain genomes for metagenomic binning, comparative biology and taxonomic classification.</title>
        <authorList>
            <person name="Goeker M."/>
        </authorList>
    </citation>
    <scope>NUCLEOTIDE SEQUENCE [LARGE SCALE GENOMIC DNA]</scope>
    <source>
        <strain evidence="1 2">DSM 103870</strain>
    </source>
</reference>
<evidence type="ECO:0008006" key="3">
    <source>
        <dbReference type="Google" id="ProtNLM"/>
    </source>
</evidence>
<comment type="caution">
    <text evidence="1">The sequence shown here is derived from an EMBL/GenBank/DDBJ whole genome shotgun (WGS) entry which is preliminary data.</text>
</comment>
<protein>
    <recommendedName>
        <fullName evidence="3">Class I SAM-dependent methyltransferase</fullName>
    </recommendedName>
</protein>
<sequence length="173" mass="19423">MPYSYSEHKDWMLDKYLAIRPAGVIDIGAGAGTYAKLMRPHFSSHWTGIEAWAPYIERFDLRSKYDLLIVADVLYLDFGSIVPRPTFAIAGDVLEHIPKDVAKRQIARLKGWVKDILISIPLGEMPQDSVDGNWFERHLATWEHDEMLAVLGVGLADSIRGKALGAYHWSSGA</sequence>
<organism evidence="1 2">
    <name type="scientific">Pseudochelatococcus lubricantis</name>
    <dbReference type="NCBI Taxonomy" id="1538102"/>
    <lineage>
        <taxon>Bacteria</taxon>
        <taxon>Pseudomonadati</taxon>
        <taxon>Pseudomonadota</taxon>
        <taxon>Alphaproteobacteria</taxon>
        <taxon>Hyphomicrobiales</taxon>
        <taxon>Chelatococcaceae</taxon>
        <taxon>Pseudochelatococcus</taxon>
    </lineage>
</organism>
<dbReference type="InterPro" id="IPR029063">
    <property type="entry name" value="SAM-dependent_MTases_sf"/>
</dbReference>
<accession>A0ABX0V2G7</accession>